<dbReference type="AlphaFoldDB" id="F0XA06"/>
<dbReference type="InParanoid" id="F0XA06"/>
<evidence type="ECO:0000313" key="3">
    <source>
        <dbReference type="Proteomes" id="UP000007796"/>
    </source>
</evidence>
<dbReference type="SUPFAM" id="SSF53474">
    <property type="entry name" value="alpha/beta-Hydrolases"/>
    <property type="match status" value="1"/>
</dbReference>
<proteinExistence type="predicted"/>
<protein>
    <submittedName>
        <fullName evidence="2">Esterase/lipase</fullName>
    </submittedName>
</protein>
<dbReference type="InterPro" id="IPR029058">
    <property type="entry name" value="AB_hydrolase_fold"/>
</dbReference>
<evidence type="ECO:0000313" key="2">
    <source>
        <dbReference type="EMBL" id="EFX05935.1"/>
    </source>
</evidence>
<accession>F0XA06</accession>
<feature type="domain" description="Alpha/beta hydrolase fold-3" evidence="1">
    <location>
        <begin position="28"/>
        <end position="81"/>
    </location>
</feature>
<gene>
    <name evidence="2" type="ORF">CMQ_4004</name>
</gene>
<dbReference type="InterPro" id="IPR013094">
    <property type="entry name" value="AB_hydrolase_3"/>
</dbReference>
<dbReference type="OrthoDB" id="433474at2759"/>
<dbReference type="Proteomes" id="UP000007796">
    <property type="component" value="Unassembled WGS sequence"/>
</dbReference>
<dbReference type="Pfam" id="PF07859">
    <property type="entry name" value="Abhydrolase_3"/>
    <property type="match status" value="1"/>
</dbReference>
<reference evidence="2 3" key="1">
    <citation type="journal article" date="2011" name="Proc. Natl. Acad. Sci. U.S.A.">
        <title>Genome and transcriptome analyses of the mountain pine beetle-fungal symbiont Grosmannia clavigera, a lodgepole pine pathogen.</title>
        <authorList>
            <person name="DiGuistini S."/>
            <person name="Wang Y."/>
            <person name="Liao N.Y."/>
            <person name="Taylor G."/>
            <person name="Tanguay P."/>
            <person name="Feau N."/>
            <person name="Henrissat B."/>
            <person name="Chan S.K."/>
            <person name="Hesse-Orce U."/>
            <person name="Alamouti S.M."/>
            <person name="Tsui C.K.M."/>
            <person name="Docking R.T."/>
            <person name="Levasseur A."/>
            <person name="Haridas S."/>
            <person name="Robertson G."/>
            <person name="Birol I."/>
            <person name="Holt R.A."/>
            <person name="Marra M.A."/>
            <person name="Hamelin R.C."/>
            <person name="Hirst M."/>
            <person name="Jones S.J.M."/>
            <person name="Bohlmann J."/>
            <person name="Breuil C."/>
        </authorList>
    </citation>
    <scope>NUCLEOTIDE SEQUENCE [LARGE SCALE GENOMIC DNA]</scope>
    <source>
        <strain evidence="3">kw1407 / UAMH 11150</strain>
    </source>
</reference>
<dbReference type="GO" id="GO:0016787">
    <property type="term" value="F:hydrolase activity"/>
    <property type="evidence" value="ECO:0007669"/>
    <property type="project" value="InterPro"/>
</dbReference>
<sequence>MHNAAKLACPQQAKEYNNGFHEHGSSPAPYRAESLAGLPPAYIDVGECDVFRDPVVAYATNMWRCGSTCELHVWPGAFHLFDGMDNPDVPLIHAAIKTKKA</sequence>
<name>F0XA06_GROCL</name>
<dbReference type="RefSeq" id="XP_014175417.1">
    <property type="nucleotide sequence ID" value="XM_014319942.1"/>
</dbReference>
<dbReference type="STRING" id="655863.F0XA06"/>
<keyword evidence="3" id="KW-1185">Reference proteome</keyword>
<organism evidence="3">
    <name type="scientific">Grosmannia clavigera (strain kw1407 / UAMH 11150)</name>
    <name type="common">Blue stain fungus</name>
    <name type="synonym">Graphiocladiella clavigera</name>
    <dbReference type="NCBI Taxonomy" id="655863"/>
    <lineage>
        <taxon>Eukaryota</taxon>
        <taxon>Fungi</taxon>
        <taxon>Dikarya</taxon>
        <taxon>Ascomycota</taxon>
        <taxon>Pezizomycotina</taxon>
        <taxon>Sordariomycetes</taxon>
        <taxon>Sordariomycetidae</taxon>
        <taxon>Ophiostomatales</taxon>
        <taxon>Ophiostomataceae</taxon>
        <taxon>Leptographium</taxon>
    </lineage>
</organism>
<dbReference type="EMBL" id="GL629735">
    <property type="protein sequence ID" value="EFX05935.1"/>
    <property type="molecule type" value="Genomic_DNA"/>
</dbReference>
<evidence type="ECO:0000259" key="1">
    <source>
        <dbReference type="Pfam" id="PF07859"/>
    </source>
</evidence>
<dbReference type="eggNOG" id="KOG1515">
    <property type="taxonomic scope" value="Eukaryota"/>
</dbReference>
<dbReference type="Gene3D" id="3.40.50.1820">
    <property type="entry name" value="alpha/beta hydrolase"/>
    <property type="match status" value="1"/>
</dbReference>
<dbReference type="HOGENOM" id="CLU_2291999_0_0_1"/>
<dbReference type="GeneID" id="25977168"/>